<evidence type="ECO:0008006" key="4">
    <source>
        <dbReference type="Google" id="ProtNLM"/>
    </source>
</evidence>
<keyword evidence="3" id="KW-1185">Reference proteome</keyword>
<dbReference type="OrthoDB" id="193467at2759"/>
<feature type="compositionally biased region" description="Basic and acidic residues" evidence="1">
    <location>
        <begin position="39"/>
        <end position="57"/>
    </location>
</feature>
<feature type="region of interest" description="Disordered" evidence="1">
    <location>
        <begin position="82"/>
        <end position="108"/>
    </location>
</feature>
<proteinExistence type="predicted"/>
<feature type="region of interest" description="Disordered" evidence="1">
    <location>
        <begin position="279"/>
        <end position="302"/>
    </location>
</feature>
<protein>
    <recommendedName>
        <fullName evidence="4">Tafazzin</fullName>
    </recommendedName>
</protein>
<feature type="region of interest" description="Disordered" evidence="1">
    <location>
        <begin position="1"/>
        <end position="64"/>
    </location>
</feature>
<sequence length="560" mass="62816">MPKKHQPAYASIRPSHTSLNSPSSSTPPRPQISVNERITQLRREQAPRTTPQRRDEVTEVVTTRTVPPHLRRLLQLAEVDAPKPKLGNRPHGVNAARRGYSGPAAPSSWLSRSRDVARGVRKVNENGVRRFGKLARWHDAEFKRLPQPRSLVHHCLRTFAFHWNDLVEYEQHYLPSLPIPLKEAMLSYLSLYGHRTDLDSRTFKTLFQDDREAEAVSGWEDVKFLDLTGLLNEKYTLKDLEKSLQRSGASVAVTSSLAPLSPSSPVQKEKPPIEVVESWEDEAEDVPTTATAPTPSPRTSLATPIFPNLTRLSIAYPGPAASWADLLAISPSLNTLTHLSLASWPRPSTTPNAATASMVSEHGSVNLGGSHFYSDLDDDWHEAANILRRFSLNTYCLKWLDLEGCEWVKALTWDPTGSMQDSRAGADTRGWALGPSGLPGPDWNAAWRQITHLNLSQGWVPSDQKSLQNLPAGVICVRLMNWLREQQAKSEDFDGQSEEERREMQDKWEDVVRSGRGRTAYEVAQWVEREKVGRAVGMGIQQARKRGEGDWCNVEYGWGV</sequence>
<reference evidence="2" key="1">
    <citation type="journal article" date="2020" name="Stud. Mycol.">
        <title>101 Dothideomycetes genomes: a test case for predicting lifestyles and emergence of pathogens.</title>
        <authorList>
            <person name="Haridas S."/>
            <person name="Albert R."/>
            <person name="Binder M."/>
            <person name="Bloem J."/>
            <person name="Labutti K."/>
            <person name="Salamov A."/>
            <person name="Andreopoulos B."/>
            <person name="Baker S."/>
            <person name="Barry K."/>
            <person name="Bills G."/>
            <person name="Bluhm B."/>
            <person name="Cannon C."/>
            <person name="Castanera R."/>
            <person name="Culley D."/>
            <person name="Daum C."/>
            <person name="Ezra D."/>
            <person name="Gonzalez J."/>
            <person name="Henrissat B."/>
            <person name="Kuo A."/>
            <person name="Liang C."/>
            <person name="Lipzen A."/>
            <person name="Lutzoni F."/>
            <person name="Magnuson J."/>
            <person name="Mondo S."/>
            <person name="Nolan M."/>
            <person name="Ohm R."/>
            <person name="Pangilinan J."/>
            <person name="Park H.-J."/>
            <person name="Ramirez L."/>
            <person name="Alfaro M."/>
            <person name="Sun H."/>
            <person name="Tritt A."/>
            <person name="Yoshinaga Y."/>
            <person name="Zwiers L.-H."/>
            <person name="Turgeon B."/>
            <person name="Goodwin S."/>
            <person name="Spatafora J."/>
            <person name="Crous P."/>
            <person name="Grigoriev I."/>
        </authorList>
    </citation>
    <scope>NUCLEOTIDE SEQUENCE</scope>
    <source>
        <strain evidence="2">CBS 473.64</strain>
    </source>
</reference>
<evidence type="ECO:0000313" key="3">
    <source>
        <dbReference type="Proteomes" id="UP000799753"/>
    </source>
</evidence>
<gene>
    <name evidence="2" type="ORF">P280DRAFT_523375</name>
</gene>
<dbReference type="Proteomes" id="UP000799753">
    <property type="component" value="Unassembled WGS sequence"/>
</dbReference>
<dbReference type="AlphaFoldDB" id="A0A6A6RID1"/>
<dbReference type="EMBL" id="MU006809">
    <property type="protein sequence ID" value="KAF2635289.1"/>
    <property type="molecule type" value="Genomic_DNA"/>
</dbReference>
<feature type="compositionally biased region" description="Low complexity" evidence="1">
    <location>
        <begin position="287"/>
        <end position="302"/>
    </location>
</feature>
<evidence type="ECO:0000313" key="2">
    <source>
        <dbReference type="EMBL" id="KAF2635289.1"/>
    </source>
</evidence>
<organism evidence="2 3">
    <name type="scientific">Massarina eburnea CBS 473.64</name>
    <dbReference type="NCBI Taxonomy" id="1395130"/>
    <lineage>
        <taxon>Eukaryota</taxon>
        <taxon>Fungi</taxon>
        <taxon>Dikarya</taxon>
        <taxon>Ascomycota</taxon>
        <taxon>Pezizomycotina</taxon>
        <taxon>Dothideomycetes</taxon>
        <taxon>Pleosporomycetidae</taxon>
        <taxon>Pleosporales</taxon>
        <taxon>Massarineae</taxon>
        <taxon>Massarinaceae</taxon>
        <taxon>Massarina</taxon>
    </lineage>
</organism>
<feature type="compositionally biased region" description="Low complexity" evidence="1">
    <location>
        <begin position="14"/>
        <end position="24"/>
    </location>
</feature>
<accession>A0A6A6RID1</accession>
<evidence type="ECO:0000256" key="1">
    <source>
        <dbReference type="SAM" id="MobiDB-lite"/>
    </source>
</evidence>
<name>A0A6A6RID1_9PLEO</name>